<accession>C8V9R4</accession>
<dbReference type="GeneID" id="2868319"/>
<dbReference type="OrthoDB" id="4225822at2759"/>
<keyword evidence="2" id="KW-1185">Reference proteome</keyword>
<proteinExistence type="predicted"/>
<accession>Q5ASF5</accession>
<dbReference type="InParanoid" id="Q5ASF5"/>
<reference evidence="2" key="2">
    <citation type="journal article" date="2009" name="Fungal Genet. Biol.">
        <title>The 2008 update of the Aspergillus nidulans genome annotation: a community effort.</title>
        <authorList>
            <person name="Wortman J.R."/>
            <person name="Gilsenan J.M."/>
            <person name="Joardar V."/>
            <person name="Deegan J."/>
            <person name="Clutterbuck J."/>
            <person name="Andersen M.R."/>
            <person name="Archer D."/>
            <person name="Bencina M."/>
            <person name="Braus G."/>
            <person name="Coutinho P."/>
            <person name="von Dohren H."/>
            <person name="Doonan J."/>
            <person name="Driessen A.J."/>
            <person name="Durek P."/>
            <person name="Espeso E."/>
            <person name="Fekete E."/>
            <person name="Flipphi M."/>
            <person name="Estrada C.G."/>
            <person name="Geysens S."/>
            <person name="Goldman G."/>
            <person name="de Groot P.W."/>
            <person name="Hansen K."/>
            <person name="Harris S.D."/>
            <person name="Heinekamp T."/>
            <person name="Helmstaedt K."/>
            <person name="Henrissat B."/>
            <person name="Hofmann G."/>
            <person name="Homan T."/>
            <person name="Horio T."/>
            <person name="Horiuchi H."/>
            <person name="James S."/>
            <person name="Jones M."/>
            <person name="Karaffa L."/>
            <person name="Karanyi Z."/>
            <person name="Kato M."/>
            <person name="Keller N."/>
            <person name="Kelly D.E."/>
            <person name="Kiel J.A."/>
            <person name="Kim J.M."/>
            <person name="van der Klei I.J."/>
            <person name="Klis F.M."/>
            <person name="Kovalchuk A."/>
            <person name="Krasevec N."/>
            <person name="Kubicek C.P."/>
            <person name="Liu B."/>
            <person name="Maccabe A."/>
            <person name="Meyer V."/>
            <person name="Mirabito P."/>
            <person name="Miskei M."/>
            <person name="Mos M."/>
            <person name="Mullins J."/>
            <person name="Nelson D.R."/>
            <person name="Nielsen J."/>
            <person name="Oakley B.R."/>
            <person name="Osmani S.A."/>
            <person name="Pakula T."/>
            <person name="Paszewski A."/>
            <person name="Paulsen I."/>
            <person name="Pilsyk S."/>
            <person name="Pocsi I."/>
            <person name="Punt P.J."/>
            <person name="Ram A.F."/>
            <person name="Ren Q."/>
            <person name="Robellet X."/>
            <person name="Robson G."/>
            <person name="Seiboth B."/>
            <person name="van Solingen P."/>
            <person name="Specht T."/>
            <person name="Sun J."/>
            <person name="Taheri-Talesh N."/>
            <person name="Takeshita N."/>
            <person name="Ussery D."/>
            <person name="vanKuyk P.A."/>
            <person name="Visser H."/>
            <person name="van de Vondervoort P.J."/>
            <person name="de Vries R.P."/>
            <person name="Walton J."/>
            <person name="Xiang X."/>
            <person name="Xiong Y."/>
            <person name="Zeng A.P."/>
            <person name="Brandt B.W."/>
            <person name="Cornell M.J."/>
            <person name="van den Hondel C.A."/>
            <person name="Visser J."/>
            <person name="Oliver S.G."/>
            <person name="Turner G."/>
        </authorList>
    </citation>
    <scope>GENOME REANNOTATION</scope>
    <source>
        <strain evidence="2">FGSC A4 / ATCC 38163 / CBS 112.46 / NRRL 194 / M139</strain>
    </source>
</reference>
<sequence>MTYHSTGVHDPAGAAAAGIKGKKKSFHSVQISIYKTREVAPTQSYPQSGKAGKAGTHAMKPLTCALISLFAACVCNGELLPTLPFPLPICTSTTTLTLGGTYTVTATSTVTSISISQTRTTIYTPTSVTCLSTATTLAAYPSLPGLDADTGASILKVRAASPQITLPPILPIGCPTVTVIPPTVSNAPCTRLEGGFALTYATISSPSHRLRQASLGGRELKSTVRTSTITTTKSGIATVTTTPISTQIVTETWIQPTPTNYNGICLPLPLLRNSPLPALSHANHLSTGLNYYQYLNGYNYNTDTTGLGGGGYSTSHWNGNLSYYTSGLARNINFESPNWPTGPAVCQLPGQAAQTDCSQWTVVFQGFLFASIAGNYTVHSPILAESANWQDNTGFWWGGEKAYTDYTDGNVDGAAAPSCGVDTVKRVRVGAGS</sequence>
<evidence type="ECO:0000313" key="1">
    <source>
        <dbReference type="EMBL" id="CBF78045.1"/>
    </source>
</evidence>
<dbReference type="RefSeq" id="XP_682044.1">
    <property type="nucleotide sequence ID" value="XM_676952.1"/>
</dbReference>
<reference evidence="2" key="1">
    <citation type="journal article" date="2005" name="Nature">
        <title>Sequencing of Aspergillus nidulans and comparative analysis with A. fumigatus and A. oryzae.</title>
        <authorList>
            <person name="Galagan J.E."/>
            <person name="Calvo S.E."/>
            <person name="Cuomo C."/>
            <person name="Ma L.J."/>
            <person name="Wortman J.R."/>
            <person name="Batzoglou S."/>
            <person name="Lee S.I."/>
            <person name="Basturkmen M."/>
            <person name="Spevak C.C."/>
            <person name="Clutterbuck J."/>
            <person name="Kapitonov V."/>
            <person name="Jurka J."/>
            <person name="Scazzocchio C."/>
            <person name="Farman M."/>
            <person name="Butler J."/>
            <person name="Purcell S."/>
            <person name="Harris S."/>
            <person name="Braus G.H."/>
            <person name="Draht O."/>
            <person name="Busch S."/>
            <person name="D'Enfert C."/>
            <person name="Bouchier C."/>
            <person name="Goldman G.H."/>
            <person name="Bell-Pedersen D."/>
            <person name="Griffiths-Jones S."/>
            <person name="Doonan J.H."/>
            <person name="Yu J."/>
            <person name="Vienken K."/>
            <person name="Pain A."/>
            <person name="Freitag M."/>
            <person name="Selker E.U."/>
            <person name="Archer D.B."/>
            <person name="Penalva M.A."/>
            <person name="Oakley B.R."/>
            <person name="Momany M."/>
            <person name="Tanaka T."/>
            <person name="Kumagai T."/>
            <person name="Asai K."/>
            <person name="Machida M."/>
            <person name="Nierman W.C."/>
            <person name="Denning D.W."/>
            <person name="Caddick M."/>
            <person name="Hynes M."/>
            <person name="Paoletti M."/>
            <person name="Fischer R."/>
            <person name="Miller B."/>
            <person name="Dyer P."/>
            <person name="Sachs M.S."/>
            <person name="Osmani S.A."/>
            <person name="Birren B.W."/>
        </authorList>
    </citation>
    <scope>NUCLEOTIDE SEQUENCE [LARGE SCALE GENOMIC DNA]</scope>
    <source>
        <strain evidence="2">FGSC A4 / ATCC 38163 / CBS 112.46 / NRRL 194 / M139</strain>
    </source>
</reference>
<organism evidence="1 2">
    <name type="scientific">Emericella nidulans (strain FGSC A4 / ATCC 38163 / CBS 112.46 / NRRL 194 / M139)</name>
    <name type="common">Aspergillus nidulans</name>
    <dbReference type="NCBI Taxonomy" id="227321"/>
    <lineage>
        <taxon>Eukaryota</taxon>
        <taxon>Fungi</taxon>
        <taxon>Dikarya</taxon>
        <taxon>Ascomycota</taxon>
        <taxon>Pezizomycotina</taxon>
        <taxon>Eurotiomycetes</taxon>
        <taxon>Eurotiomycetidae</taxon>
        <taxon>Eurotiales</taxon>
        <taxon>Aspergillaceae</taxon>
        <taxon>Aspergillus</taxon>
        <taxon>Aspergillus subgen. Nidulantes</taxon>
    </lineage>
</organism>
<dbReference type="Proteomes" id="UP000000560">
    <property type="component" value="Chromosome III"/>
</dbReference>
<dbReference type="HOGENOM" id="CLU_633168_0_0_1"/>
<dbReference type="EMBL" id="BN001303">
    <property type="protein sequence ID" value="CBF78045.1"/>
    <property type="molecule type" value="Genomic_DNA"/>
</dbReference>
<dbReference type="OMA" id="FTYLWAN"/>
<evidence type="ECO:0000313" key="2">
    <source>
        <dbReference type="Proteomes" id="UP000000560"/>
    </source>
</evidence>
<name>Q5ASF5_EMENI</name>
<protein>
    <submittedName>
        <fullName evidence="1">Uncharacterized protein</fullName>
    </submittedName>
</protein>
<dbReference type="eggNOG" id="ENOG502RX10">
    <property type="taxonomic scope" value="Eukaryota"/>
</dbReference>
<dbReference type="KEGG" id="ani:ANIA_08775"/>
<dbReference type="AlphaFoldDB" id="Q5ASF5"/>
<gene>
    <name evidence="1" type="ORF">ANIA_08775</name>
</gene>